<name>A0ACB9QZJ8_9MYRT</name>
<dbReference type="EMBL" id="CM042883">
    <property type="protein sequence ID" value="KAI4372055.1"/>
    <property type="molecule type" value="Genomic_DNA"/>
</dbReference>
<reference evidence="2" key="1">
    <citation type="journal article" date="2023" name="Front. Plant Sci.">
        <title>Chromosomal-level genome assembly of Melastoma candidum provides insights into trichome evolution.</title>
        <authorList>
            <person name="Zhong Y."/>
            <person name="Wu W."/>
            <person name="Sun C."/>
            <person name="Zou P."/>
            <person name="Liu Y."/>
            <person name="Dai S."/>
            <person name="Zhou R."/>
        </authorList>
    </citation>
    <scope>NUCLEOTIDE SEQUENCE [LARGE SCALE GENOMIC DNA]</scope>
</reference>
<sequence>MVWFGNFVKEEGLSISSRLSACSILFFFFFFFFAREQSSSTGGKTMPGEELPLTIFYGGDVLVIDVNQQQARSIVLLAAGCGRTTGESSSTAGIFMTRDSSRKLGTASLSMKRSLQVFLEKRKHRIRSANGPRKDK</sequence>
<protein>
    <submittedName>
        <fullName evidence="1">Uncharacterized protein</fullName>
    </submittedName>
</protein>
<accession>A0ACB9QZJ8</accession>
<proteinExistence type="predicted"/>
<evidence type="ECO:0000313" key="2">
    <source>
        <dbReference type="Proteomes" id="UP001057402"/>
    </source>
</evidence>
<evidence type="ECO:0000313" key="1">
    <source>
        <dbReference type="EMBL" id="KAI4372055.1"/>
    </source>
</evidence>
<keyword evidence="2" id="KW-1185">Reference proteome</keyword>
<gene>
    <name evidence="1" type="ORF">MLD38_010339</name>
</gene>
<dbReference type="Proteomes" id="UP001057402">
    <property type="component" value="Chromosome 4"/>
</dbReference>
<organism evidence="1 2">
    <name type="scientific">Melastoma candidum</name>
    <dbReference type="NCBI Taxonomy" id="119954"/>
    <lineage>
        <taxon>Eukaryota</taxon>
        <taxon>Viridiplantae</taxon>
        <taxon>Streptophyta</taxon>
        <taxon>Embryophyta</taxon>
        <taxon>Tracheophyta</taxon>
        <taxon>Spermatophyta</taxon>
        <taxon>Magnoliopsida</taxon>
        <taxon>eudicotyledons</taxon>
        <taxon>Gunneridae</taxon>
        <taxon>Pentapetalae</taxon>
        <taxon>rosids</taxon>
        <taxon>malvids</taxon>
        <taxon>Myrtales</taxon>
        <taxon>Melastomataceae</taxon>
        <taxon>Melastomatoideae</taxon>
        <taxon>Melastomateae</taxon>
        <taxon>Melastoma</taxon>
    </lineage>
</organism>
<comment type="caution">
    <text evidence="1">The sequence shown here is derived from an EMBL/GenBank/DDBJ whole genome shotgun (WGS) entry which is preliminary data.</text>
</comment>